<keyword evidence="2" id="KW-1185">Reference proteome</keyword>
<dbReference type="OrthoDB" id="1746344at2759"/>
<name>A0A9Q1JZD3_9CARY</name>
<dbReference type="Proteomes" id="UP001153076">
    <property type="component" value="Unassembled WGS sequence"/>
</dbReference>
<dbReference type="PANTHER" id="PTHR46250:SF15">
    <property type="entry name" value="OS01G0523800 PROTEIN"/>
    <property type="match status" value="1"/>
</dbReference>
<protein>
    <submittedName>
        <fullName evidence="1">Uncharacterized protein</fullName>
    </submittedName>
</protein>
<sequence length="257" mass="29692">MDIMVKMMRRIQTRKLNTSCILSHPMPGLLFKIPSRKQFEVVRGVINSWHLSESKTYIIQGSQSGKGKNKHFWTRDEEWAIVHGSLELSVDPLWKPEGNFNMVKLESMVNEKFLGCGLNAYPHIDAKTKWFTHKIVGLPFSYLDELDKVFGPDRAIGAAYENFEEAVNDVQNKTIELDKDKENDDEEGEEKNRIQRVKGTRHHVVDLTSSFNAVSSNVTCIMNDMNSHLWNIADVLCTTQQHEQTLMNYDRKLHIQK</sequence>
<reference evidence="1" key="1">
    <citation type="submission" date="2022-04" db="EMBL/GenBank/DDBJ databases">
        <title>Carnegiea gigantea Genome sequencing and assembly v2.</title>
        <authorList>
            <person name="Copetti D."/>
            <person name="Sanderson M.J."/>
            <person name="Burquez A."/>
            <person name="Wojciechowski M.F."/>
        </authorList>
    </citation>
    <scope>NUCLEOTIDE SEQUENCE</scope>
    <source>
        <strain evidence="1">SGP5-SGP5p</strain>
        <tissue evidence="1">Aerial part</tissue>
    </source>
</reference>
<accession>A0A9Q1JZD3</accession>
<dbReference type="PANTHER" id="PTHR46250">
    <property type="entry name" value="MYB/SANT-LIKE DNA-BINDING DOMAIN PROTEIN-RELATED"/>
    <property type="match status" value="1"/>
</dbReference>
<evidence type="ECO:0000313" key="2">
    <source>
        <dbReference type="Proteomes" id="UP001153076"/>
    </source>
</evidence>
<organism evidence="1 2">
    <name type="scientific">Carnegiea gigantea</name>
    <dbReference type="NCBI Taxonomy" id="171969"/>
    <lineage>
        <taxon>Eukaryota</taxon>
        <taxon>Viridiplantae</taxon>
        <taxon>Streptophyta</taxon>
        <taxon>Embryophyta</taxon>
        <taxon>Tracheophyta</taxon>
        <taxon>Spermatophyta</taxon>
        <taxon>Magnoliopsida</taxon>
        <taxon>eudicotyledons</taxon>
        <taxon>Gunneridae</taxon>
        <taxon>Pentapetalae</taxon>
        <taxon>Caryophyllales</taxon>
        <taxon>Cactineae</taxon>
        <taxon>Cactaceae</taxon>
        <taxon>Cactoideae</taxon>
        <taxon>Echinocereeae</taxon>
        <taxon>Carnegiea</taxon>
    </lineage>
</organism>
<evidence type="ECO:0000313" key="1">
    <source>
        <dbReference type="EMBL" id="KAJ8433704.1"/>
    </source>
</evidence>
<dbReference type="EMBL" id="JAKOGI010000522">
    <property type="protein sequence ID" value="KAJ8433704.1"/>
    <property type="molecule type" value="Genomic_DNA"/>
</dbReference>
<proteinExistence type="predicted"/>
<gene>
    <name evidence="1" type="ORF">Cgig2_020639</name>
</gene>
<dbReference type="AlphaFoldDB" id="A0A9Q1JZD3"/>
<comment type="caution">
    <text evidence="1">The sequence shown here is derived from an EMBL/GenBank/DDBJ whole genome shotgun (WGS) entry which is preliminary data.</text>
</comment>